<protein>
    <submittedName>
        <fullName evidence="2">Uncharacterized protein</fullName>
    </submittedName>
</protein>
<name>A0ABP0EQQ2_9LACO</name>
<keyword evidence="1" id="KW-1133">Transmembrane helix</keyword>
<evidence type="ECO:0000313" key="3">
    <source>
        <dbReference type="Proteomes" id="UP001314241"/>
    </source>
</evidence>
<dbReference type="RefSeq" id="WP_349641316.1">
    <property type="nucleotide sequence ID" value="NZ_CAWVOH010000001.1"/>
</dbReference>
<dbReference type="EMBL" id="CAWVOH010000001">
    <property type="protein sequence ID" value="CAK8053765.1"/>
    <property type="molecule type" value="Genomic_DNA"/>
</dbReference>
<evidence type="ECO:0000313" key="2">
    <source>
        <dbReference type="EMBL" id="CAK8053765.1"/>
    </source>
</evidence>
<gene>
    <name evidence="2" type="ORF">R54876_GBNLAHCA_00323</name>
</gene>
<dbReference type="Proteomes" id="UP001314241">
    <property type="component" value="Unassembled WGS sequence"/>
</dbReference>
<proteinExistence type="predicted"/>
<keyword evidence="1" id="KW-0812">Transmembrane</keyword>
<sequence>MTFLIIIALLLILGQALTGRGRYVGLGLGFFILFFILFIGAFKYIVIIGLIIWLLYRLLNYFNARSQASDPEDDILEGEFTEVNQDHHDDQ</sequence>
<reference evidence="2 3" key="1">
    <citation type="submission" date="2024-01" db="EMBL/GenBank/DDBJ databases">
        <authorList>
            <person name="Botero Cardona J."/>
        </authorList>
    </citation>
    <scope>NUCLEOTIDE SEQUENCE [LARGE SCALE GENOMIC DNA]</scope>
    <source>
        <strain evidence="2 3">LMG 33000</strain>
    </source>
</reference>
<organism evidence="2 3">
    <name type="scientific">Eupransor demetentiae</name>
    <dbReference type="NCBI Taxonomy" id="3109584"/>
    <lineage>
        <taxon>Bacteria</taxon>
        <taxon>Bacillati</taxon>
        <taxon>Bacillota</taxon>
        <taxon>Bacilli</taxon>
        <taxon>Lactobacillales</taxon>
        <taxon>Lactobacillaceae</taxon>
        <taxon>Eupransor</taxon>
    </lineage>
</organism>
<accession>A0ABP0EQQ2</accession>
<keyword evidence="1" id="KW-0472">Membrane</keyword>
<keyword evidence="3" id="KW-1185">Reference proteome</keyword>
<evidence type="ECO:0000256" key="1">
    <source>
        <dbReference type="SAM" id="Phobius"/>
    </source>
</evidence>
<feature type="transmembrane region" description="Helical" evidence="1">
    <location>
        <begin position="28"/>
        <end position="56"/>
    </location>
</feature>
<comment type="caution">
    <text evidence="2">The sequence shown here is derived from an EMBL/GenBank/DDBJ whole genome shotgun (WGS) entry which is preliminary data.</text>
</comment>